<proteinExistence type="predicted"/>
<dbReference type="Pfam" id="PF04134">
    <property type="entry name" value="DCC1-like"/>
    <property type="match status" value="1"/>
</dbReference>
<evidence type="ECO:0008006" key="3">
    <source>
        <dbReference type="Google" id="ProtNLM"/>
    </source>
</evidence>
<reference evidence="1 2" key="1">
    <citation type="journal article" date="2019" name="Emerg. Microbes Infect.">
        <title>Comprehensive subspecies identification of 175 nontuberculous mycobacteria species based on 7547 genomic profiles.</title>
        <authorList>
            <person name="Matsumoto Y."/>
            <person name="Kinjo T."/>
            <person name="Motooka D."/>
            <person name="Nabeya D."/>
            <person name="Jung N."/>
            <person name="Uechi K."/>
            <person name="Horii T."/>
            <person name="Iida T."/>
            <person name="Fujita J."/>
            <person name="Nakamura S."/>
        </authorList>
    </citation>
    <scope>NUCLEOTIDE SEQUENCE [LARGE SCALE GENOMIC DNA]</scope>
    <source>
        <strain evidence="1 2">JCM 17322</strain>
    </source>
</reference>
<dbReference type="RefSeq" id="WP_308494714.1">
    <property type="nucleotide sequence ID" value="NZ_BLKW01000004.1"/>
</dbReference>
<accession>A0A7I9Y1I0</accession>
<keyword evidence="2" id="KW-1185">Reference proteome</keyword>
<dbReference type="Proteomes" id="UP000465361">
    <property type="component" value="Unassembled WGS sequence"/>
</dbReference>
<dbReference type="InterPro" id="IPR007263">
    <property type="entry name" value="DCC1-like"/>
</dbReference>
<protein>
    <recommendedName>
        <fullName evidence="3">Thiol-disulfide oxidoreductase</fullName>
    </recommendedName>
</protein>
<comment type="caution">
    <text evidence="1">The sequence shown here is derived from an EMBL/GenBank/DDBJ whole genome shotgun (WGS) entry which is preliminary data.</text>
</comment>
<sequence>MNAPAMIGTLFFDGDCGICTRARNFLLRLNRTGNLQTKPLQARGVAEQLGIPPSRLLESARWLDPSGAVYSGAEAANAALSAALGIRVPLIVYRFPGVRWIEDAIYHWVATHRDRLPGTTPYCQAHPDEC</sequence>
<evidence type="ECO:0000313" key="1">
    <source>
        <dbReference type="EMBL" id="GFG75870.1"/>
    </source>
</evidence>
<dbReference type="GO" id="GO:0015035">
    <property type="term" value="F:protein-disulfide reductase activity"/>
    <property type="evidence" value="ECO:0007669"/>
    <property type="project" value="InterPro"/>
</dbReference>
<gene>
    <name evidence="1" type="ORF">MBOT_32350</name>
</gene>
<dbReference type="EMBL" id="BLKW01000004">
    <property type="protein sequence ID" value="GFG75870.1"/>
    <property type="molecule type" value="Genomic_DNA"/>
</dbReference>
<dbReference type="AlphaFoldDB" id="A0A7I9Y1I0"/>
<name>A0A7I9Y1I0_9MYCO</name>
<organism evidence="1 2">
    <name type="scientific">Mycobacterium botniense</name>
    <dbReference type="NCBI Taxonomy" id="84962"/>
    <lineage>
        <taxon>Bacteria</taxon>
        <taxon>Bacillati</taxon>
        <taxon>Actinomycetota</taxon>
        <taxon>Actinomycetes</taxon>
        <taxon>Mycobacteriales</taxon>
        <taxon>Mycobacteriaceae</taxon>
        <taxon>Mycobacterium</taxon>
    </lineage>
</organism>
<evidence type="ECO:0000313" key="2">
    <source>
        <dbReference type="Proteomes" id="UP000465361"/>
    </source>
</evidence>